<dbReference type="Gene3D" id="3.30.1230.10">
    <property type="entry name" value="YlxR-like"/>
    <property type="match status" value="1"/>
</dbReference>
<dbReference type="PANTHER" id="PTHR34215:SF1">
    <property type="entry name" value="YLXR DOMAIN-CONTAINING PROTEIN"/>
    <property type="match status" value="1"/>
</dbReference>
<dbReference type="STRING" id="1035.BN961_03340"/>
<dbReference type="EMBL" id="CCAZ020000002">
    <property type="protein sequence ID" value="CEG09908.1"/>
    <property type="molecule type" value="Genomic_DNA"/>
</dbReference>
<dbReference type="InterPro" id="IPR007393">
    <property type="entry name" value="YlxR_dom"/>
</dbReference>
<dbReference type="InterPro" id="IPR035931">
    <property type="entry name" value="YlxR-like_sf"/>
</dbReference>
<sequence length="225" mass="23869">MVATSETTDLDRGPRAKPGSARTCVVSRQVKGTDELIRFVLSPAGEVVPDVRRKLPGRGLWVSLSRTMVVEAAKRGLFAKAFRRAVMLPPDLAAQTDILLARSVLDALAMVGKAGEIVCGFGKVDDAIAAGEAVALIHASDGADDGIRKLDAKWASAAGKNPQMADSPRIQGFKTDELDLALGRSNVVHAALLSGPATKTFLSRWRTLDRFRTSDGAMDSKTGSN</sequence>
<dbReference type="NCBIfam" id="NF006622">
    <property type="entry name" value="PRK09190.1"/>
    <property type="match status" value="1"/>
</dbReference>
<name>A0A090N8C7_AFIFE</name>
<evidence type="ECO:0000313" key="4">
    <source>
        <dbReference type="Proteomes" id="UP000035762"/>
    </source>
</evidence>
<dbReference type="PANTHER" id="PTHR34215">
    <property type="entry name" value="BLL0784 PROTEIN"/>
    <property type="match status" value="1"/>
</dbReference>
<dbReference type="AlphaFoldDB" id="A0A090N8C7"/>
<organism evidence="3 4">
    <name type="scientific">Afipia felis</name>
    <name type="common">Cat scratch disease bacillus</name>
    <dbReference type="NCBI Taxonomy" id="1035"/>
    <lineage>
        <taxon>Bacteria</taxon>
        <taxon>Pseudomonadati</taxon>
        <taxon>Pseudomonadota</taxon>
        <taxon>Alphaproteobacteria</taxon>
        <taxon>Hyphomicrobiales</taxon>
        <taxon>Nitrobacteraceae</taxon>
        <taxon>Afipia</taxon>
    </lineage>
</organism>
<dbReference type="RefSeq" id="WP_048757689.1">
    <property type="nucleotide sequence ID" value="NZ_CCAZ020000002.1"/>
</dbReference>
<evidence type="ECO:0000313" key="3">
    <source>
        <dbReference type="EMBL" id="CEG09908.1"/>
    </source>
</evidence>
<dbReference type="SUPFAM" id="SSF64376">
    <property type="entry name" value="YlxR-like"/>
    <property type="match status" value="1"/>
</dbReference>
<gene>
    <name evidence="3" type="ORF">BN961_03340</name>
</gene>
<dbReference type="InterPro" id="IPR037465">
    <property type="entry name" value="YlxR"/>
</dbReference>
<keyword evidence="4" id="KW-1185">Reference proteome</keyword>
<dbReference type="Gene3D" id="3.30.1330.30">
    <property type="match status" value="1"/>
</dbReference>
<dbReference type="SUPFAM" id="SSF55315">
    <property type="entry name" value="L30e-like"/>
    <property type="match status" value="1"/>
</dbReference>
<dbReference type="OrthoDB" id="9799836at2"/>
<reference evidence="3 4" key="1">
    <citation type="journal article" date="2014" name="Genome Announc.">
        <title>Genome Sequence of Afipia felis Strain 76713, Isolated in Hospital Water Using an Amoeba Co-Culture Procedure.</title>
        <authorList>
            <person name="Benamar S."/>
            <person name="La Scola B."/>
            <person name="Croce O."/>
        </authorList>
    </citation>
    <scope>NUCLEOTIDE SEQUENCE [LARGE SCALE GENOMIC DNA]</scope>
    <source>
        <strain evidence="3 4">76713</strain>
    </source>
</reference>
<dbReference type="InterPro" id="IPR029064">
    <property type="entry name" value="Ribosomal_eL30-like_sf"/>
</dbReference>
<comment type="caution">
    <text evidence="3">The sequence shown here is derived from an EMBL/GenBank/DDBJ whole genome shotgun (WGS) entry which is preliminary data.</text>
</comment>
<accession>A0A090N8C7</accession>
<protein>
    <recommendedName>
        <fullName evidence="2">YlxR domain-containing protein</fullName>
    </recommendedName>
</protein>
<feature type="region of interest" description="Disordered" evidence="1">
    <location>
        <begin position="1"/>
        <end position="23"/>
    </location>
</feature>
<evidence type="ECO:0000259" key="2">
    <source>
        <dbReference type="Pfam" id="PF04296"/>
    </source>
</evidence>
<evidence type="ECO:0000256" key="1">
    <source>
        <dbReference type="SAM" id="MobiDB-lite"/>
    </source>
</evidence>
<dbReference type="Proteomes" id="UP000035762">
    <property type="component" value="Unassembled WGS sequence"/>
</dbReference>
<feature type="domain" description="YlxR" evidence="2">
    <location>
        <begin position="22"/>
        <end position="87"/>
    </location>
</feature>
<dbReference type="Pfam" id="PF04296">
    <property type="entry name" value="YlxR"/>
    <property type="match status" value="1"/>
</dbReference>
<dbReference type="CDD" id="cd00279">
    <property type="entry name" value="YlxR"/>
    <property type="match status" value="1"/>
</dbReference>
<proteinExistence type="predicted"/>